<dbReference type="Proteomes" id="UP000571950">
    <property type="component" value="Unassembled WGS sequence"/>
</dbReference>
<evidence type="ECO:0000259" key="6">
    <source>
        <dbReference type="Pfam" id="PF07244"/>
    </source>
</evidence>
<protein>
    <submittedName>
        <fullName evidence="7">Translocation and assembly module TamA</fullName>
    </submittedName>
</protein>
<sequence length="817" mass="87397">MAAMFDIRPADDRHEKRRIEQMTALAGRAFPKLRIARACSLTMFSGPLFSSSVALCAGRAIGVGLLLLPAAPLLAQEQESAPASEQAPDAGDPAPLAPEGEPVPPAVPQEGAPPLPGAAPPPPLPPDPATLPDVPPVSESEFSLDLDEQMDVGVAWPDMSTDAPDVRLTGPVDGSTAPDENAVAGNAAPDADIGDALEAGAQEAERARDGAETAEDGQLAEGGGAPGTEETPVLADDGAERRYEVVLNGIDEIADNQFRDRFNSLSTLKAESGKAANIAQINRRMELDEEVLDRILRAKGYYGAFIGRRVQPPEEGGSRLRAVFSVRPGPRYTLSSVSLPGLAYAVSRAPELRTVFPVKVGDPVDADAITAGQADLAKALGENGFPFARVDDPQVTIDHDTQKGDLEMVVRAGGHRRFGGIVLDDRTGEIFSARHLERIARFDRDDIYKVSEVEDLRRAIVATGLVSSVTVTPKDAGDGQHANIAVAASPAPMRTIAGEIGYGTGEGYRIEGSWQHRNFFPPEGAVTARGLLGTKEQAAGLSYRRNNFRRRDNILSAGFSFYHRDYDAYKAKTLSLSAGLERQSNLLFQKKWAWSVGMQLLGTRERNYYGGNLFKTDRDFLIGALPVSLTYDSSDDLLDPTSGFRIGARVSPEASWHGKAFTYFTTQVDGSAYVPMSDSIVIASRVRLGSILGGVDVDQIAPSRRFYAGGGASVRGYAYQAIGPRDPENNPYGGKSLAEFSLEARIKFGTFGVVPFIDAGNISSGFLPRLGDVRYGAGIGLRYYSTFGPIRIDVGTPLNRQPGDSRIAVYVSLGQAF</sequence>
<dbReference type="Gene3D" id="2.40.160.50">
    <property type="entry name" value="membrane protein fhac: a member of the omp85/tpsb transporter family"/>
    <property type="match status" value="1"/>
</dbReference>
<feature type="region of interest" description="Disordered" evidence="4">
    <location>
        <begin position="77"/>
        <end position="142"/>
    </location>
</feature>
<dbReference type="InterPro" id="IPR010827">
    <property type="entry name" value="BamA/TamA_POTRA"/>
</dbReference>
<comment type="caution">
    <text evidence="7">The sequence shown here is derived from an EMBL/GenBank/DDBJ whole genome shotgun (WGS) entry which is preliminary data.</text>
</comment>
<evidence type="ECO:0000256" key="2">
    <source>
        <dbReference type="ARBA" id="ARBA00022452"/>
    </source>
</evidence>
<keyword evidence="8" id="KW-1185">Reference proteome</keyword>
<keyword evidence="2" id="KW-1134">Transmembrane beta strand</keyword>
<evidence type="ECO:0000256" key="3">
    <source>
        <dbReference type="ARBA" id="ARBA00023136"/>
    </source>
</evidence>
<evidence type="ECO:0000259" key="5">
    <source>
        <dbReference type="Pfam" id="PF01103"/>
    </source>
</evidence>
<evidence type="ECO:0000313" key="7">
    <source>
        <dbReference type="EMBL" id="MBB3928200.1"/>
    </source>
</evidence>
<comment type="subcellular location">
    <subcellularLocation>
        <location evidence="1">Membrane</location>
    </subcellularLocation>
</comment>
<feature type="region of interest" description="Disordered" evidence="4">
    <location>
        <begin position="156"/>
        <end position="238"/>
    </location>
</feature>
<dbReference type="PANTHER" id="PTHR12815:SF42">
    <property type="entry name" value="BACTERIAL SURFACE ANTIGEN (D15) DOMAIN-CONTAINING PROTEIN"/>
    <property type="match status" value="1"/>
</dbReference>
<keyword evidence="2" id="KW-0812">Transmembrane</keyword>
<feature type="domain" description="Bacterial surface antigen (D15)" evidence="5">
    <location>
        <begin position="526"/>
        <end position="817"/>
    </location>
</feature>
<name>A0A7W6FRM7_9SPHN</name>
<dbReference type="Pfam" id="PF07244">
    <property type="entry name" value="POTRA"/>
    <property type="match status" value="1"/>
</dbReference>
<dbReference type="GO" id="GO:0019867">
    <property type="term" value="C:outer membrane"/>
    <property type="evidence" value="ECO:0007669"/>
    <property type="project" value="InterPro"/>
</dbReference>
<dbReference type="EMBL" id="JACIDT010000020">
    <property type="protein sequence ID" value="MBB3928200.1"/>
    <property type="molecule type" value="Genomic_DNA"/>
</dbReference>
<dbReference type="AlphaFoldDB" id="A0A7W6FRM7"/>
<feature type="compositionally biased region" description="Pro residues" evidence="4">
    <location>
        <begin position="101"/>
        <end position="135"/>
    </location>
</feature>
<evidence type="ECO:0000313" key="8">
    <source>
        <dbReference type="Proteomes" id="UP000571950"/>
    </source>
</evidence>
<dbReference type="Gene3D" id="3.10.20.310">
    <property type="entry name" value="membrane protein fhac"/>
    <property type="match status" value="2"/>
</dbReference>
<accession>A0A7W6FRM7</accession>
<feature type="compositionally biased region" description="Low complexity" evidence="4">
    <location>
        <begin position="87"/>
        <end position="100"/>
    </location>
</feature>
<dbReference type="InterPro" id="IPR039910">
    <property type="entry name" value="D15-like"/>
</dbReference>
<gene>
    <name evidence="7" type="ORF">GGR43_003942</name>
</gene>
<evidence type="ECO:0000256" key="4">
    <source>
        <dbReference type="SAM" id="MobiDB-lite"/>
    </source>
</evidence>
<organism evidence="7 8">
    <name type="scientific">Sphingobium jiangsuense</name>
    <dbReference type="NCBI Taxonomy" id="870476"/>
    <lineage>
        <taxon>Bacteria</taxon>
        <taxon>Pseudomonadati</taxon>
        <taxon>Pseudomonadota</taxon>
        <taxon>Alphaproteobacteria</taxon>
        <taxon>Sphingomonadales</taxon>
        <taxon>Sphingomonadaceae</taxon>
        <taxon>Sphingobium</taxon>
    </lineage>
</organism>
<keyword evidence="3" id="KW-0472">Membrane</keyword>
<evidence type="ECO:0000256" key="1">
    <source>
        <dbReference type="ARBA" id="ARBA00004370"/>
    </source>
</evidence>
<dbReference type="InterPro" id="IPR000184">
    <property type="entry name" value="Bac_surfAg_D15"/>
</dbReference>
<dbReference type="PANTHER" id="PTHR12815">
    <property type="entry name" value="SORTING AND ASSEMBLY MACHINERY SAMM50 PROTEIN FAMILY MEMBER"/>
    <property type="match status" value="1"/>
</dbReference>
<proteinExistence type="predicted"/>
<dbReference type="Pfam" id="PF01103">
    <property type="entry name" value="Omp85"/>
    <property type="match status" value="1"/>
</dbReference>
<reference evidence="7 8" key="1">
    <citation type="submission" date="2020-08" db="EMBL/GenBank/DDBJ databases">
        <title>Genomic Encyclopedia of Type Strains, Phase IV (KMG-IV): sequencing the most valuable type-strain genomes for metagenomic binning, comparative biology and taxonomic classification.</title>
        <authorList>
            <person name="Goeker M."/>
        </authorList>
    </citation>
    <scope>NUCLEOTIDE SEQUENCE [LARGE SCALE GENOMIC DNA]</scope>
    <source>
        <strain evidence="7 8">DSM 26189</strain>
    </source>
</reference>
<feature type="domain" description="POTRA" evidence="6">
    <location>
        <begin position="350"/>
        <end position="412"/>
    </location>
</feature>